<name>A0A8H4JIW5_9HYPO</name>
<gene>
    <name evidence="2" type="ORF">FACUT_9113</name>
</gene>
<evidence type="ECO:0000313" key="2">
    <source>
        <dbReference type="EMBL" id="KAF4429579.1"/>
    </source>
</evidence>
<keyword evidence="3" id="KW-1185">Reference proteome</keyword>
<sequence>MMLARYFAFCLLQSSGTTAHLTRHTNTSAPLPNHLVAQFADDVWLENIAIRSNGNLLLTTLQPNASLYEVSKPMSKYPTISRLLTIDTISGLTGITETAQDVFIFTGANFSMVTGGTQGTTGVWKIDFGQSHPEPKLVTYLPESLLPNGVAAVPQNKSIVLIADAQLGLVWRVDSITGEYDVVAKLKDMGNLANGSTFVLGIDGMRIHKGNLYWTNNALTSLYELPITRTGSPVPGAEAKLVAKPPVAATDDFIFGPGNSDIAWLTTNFYNELLAVMPNGDSMTVAGGADSFEVATATACRFGRTRWDATTLYVTTGPAEINGVTKGGKVQAINLSGFI</sequence>
<organism evidence="2 3">
    <name type="scientific">Fusarium acutatum</name>
    <dbReference type="NCBI Taxonomy" id="78861"/>
    <lineage>
        <taxon>Eukaryota</taxon>
        <taxon>Fungi</taxon>
        <taxon>Dikarya</taxon>
        <taxon>Ascomycota</taxon>
        <taxon>Pezizomycotina</taxon>
        <taxon>Sordariomycetes</taxon>
        <taxon>Hypocreomycetidae</taxon>
        <taxon>Hypocreales</taxon>
        <taxon>Nectriaceae</taxon>
        <taxon>Fusarium</taxon>
        <taxon>Fusarium fujikuroi species complex</taxon>
    </lineage>
</organism>
<evidence type="ECO:0000256" key="1">
    <source>
        <dbReference type="SAM" id="SignalP"/>
    </source>
</evidence>
<dbReference type="InterPro" id="IPR052998">
    <property type="entry name" value="Hetero-Diels-Alderase-like"/>
</dbReference>
<dbReference type="Proteomes" id="UP000536711">
    <property type="component" value="Unassembled WGS sequence"/>
</dbReference>
<dbReference type="PANTHER" id="PTHR42060">
    <property type="entry name" value="NHL REPEAT-CONTAINING PROTEIN-RELATED"/>
    <property type="match status" value="1"/>
</dbReference>
<protein>
    <submittedName>
        <fullName evidence="2">Six-bladed beta-propeller</fullName>
    </submittedName>
</protein>
<dbReference type="Gene3D" id="2.120.10.30">
    <property type="entry name" value="TolB, C-terminal domain"/>
    <property type="match status" value="1"/>
</dbReference>
<feature type="signal peptide" evidence="1">
    <location>
        <begin position="1"/>
        <end position="19"/>
    </location>
</feature>
<dbReference type="SUPFAM" id="SSF63829">
    <property type="entry name" value="Calcium-dependent phosphotriesterase"/>
    <property type="match status" value="1"/>
</dbReference>
<feature type="chain" id="PRO_5034457462" evidence="1">
    <location>
        <begin position="20"/>
        <end position="339"/>
    </location>
</feature>
<evidence type="ECO:0000313" key="3">
    <source>
        <dbReference type="Proteomes" id="UP000536711"/>
    </source>
</evidence>
<reference evidence="2 3" key="1">
    <citation type="submission" date="2020-01" db="EMBL/GenBank/DDBJ databases">
        <title>Identification and distribution of gene clusters putatively required for synthesis of sphingolipid metabolism inhibitors in phylogenetically diverse species of the filamentous fungus Fusarium.</title>
        <authorList>
            <person name="Kim H.-S."/>
            <person name="Busman M."/>
            <person name="Brown D.W."/>
            <person name="Divon H."/>
            <person name="Uhlig S."/>
            <person name="Proctor R.H."/>
        </authorList>
    </citation>
    <scope>NUCLEOTIDE SEQUENCE [LARGE SCALE GENOMIC DNA]</scope>
    <source>
        <strain evidence="2 3">NRRL 13308</strain>
    </source>
</reference>
<comment type="caution">
    <text evidence="2">The sequence shown here is derived from an EMBL/GenBank/DDBJ whole genome shotgun (WGS) entry which is preliminary data.</text>
</comment>
<dbReference type="PANTHER" id="PTHR42060:SF1">
    <property type="entry name" value="NHL REPEAT-CONTAINING PROTEIN"/>
    <property type="match status" value="1"/>
</dbReference>
<proteinExistence type="predicted"/>
<keyword evidence="1" id="KW-0732">Signal</keyword>
<dbReference type="OrthoDB" id="9977941at2759"/>
<dbReference type="EMBL" id="JAADJF010000262">
    <property type="protein sequence ID" value="KAF4429579.1"/>
    <property type="molecule type" value="Genomic_DNA"/>
</dbReference>
<accession>A0A8H4JIW5</accession>
<dbReference type="AlphaFoldDB" id="A0A8H4JIW5"/>
<dbReference type="InterPro" id="IPR011042">
    <property type="entry name" value="6-blade_b-propeller_TolB-like"/>
</dbReference>